<dbReference type="OrthoDB" id="2384330at2759"/>
<evidence type="ECO:0000313" key="2">
    <source>
        <dbReference type="Proteomes" id="UP000738325"/>
    </source>
</evidence>
<dbReference type="AlphaFoldDB" id="A0A9P6QWS6"/>
<accession>A0A9P6QWS6</accession>
<dbReference type="Proteomes" id="UP000738325">
    <property type="component" value="Unassembled WGS sequence"/>
</dbReference>
<evidence type="ECO:0008006" key="3">
    <source>
        <dbReference type="Google" id="ProtNLM"/>
    </source>
</evidence>
<name>A0A9P6QWS6_9FUNG</name>
<organism evidence="1 2">
    <name type="scientific">Dissophora globulifera</name>
    <dbReference type="NCBI Taxonomy" id="979702"/>
    <lineage>
        <taxon>Eukaryota</taxon>
        <taxon>Fungi</taxon>
        <taxon>Fungi incertae sedis</taxon>
        <taxon>Mucoromycota</taxon>
        <taxon>Mortierellomycotina</taxon>
        <taxon>Mortierellomycetes</taxon>
        <taxon>Mortierellales</taxon>
        <taxon>Mortierellaceae</taxon>
        <taxon>Dissophora</taxon>
    </lineage>
</organism>
<gene>
    <name evidence="1" type="ORF">BGZ99_002796</name>
</gene>
<reference evidence="1" key="1">
    <citation type="journal article" date="2020" name="Fungal Divers.">
        <title>Resolving the Mortierellaceae phylogeny through synthesis of multi-gene phylogenetics and phylogenomics.</title>
        <authorList>
            <person name="Vandepol N."/>
            <person name="Liber J."/>
            <person name="Desiro A."/>
            <person name="Na H."/>
            <person name="Kennedy M."/>
            <person name="Barry K."/>
            <person name="Grigoriev I.V."/>
            <person name="Miller A.N."/>
            <person name="O'Donnell K."/>
            <person name="Stajich J.E."/>
            <person name="Bonito G."/>
        </authorList>
    </citation>
    <scope>NUCLEOTIDE SEQUENCE</scope>
    <source>
        <strain evidence="1">REB-010B</strain>
    </source>
</reference>
<dbReference type="EMBL" id="JAAAIP010001891">
    <property type="protein sequence ID" value="KAG0303067.1"/>
    <property type="molecule type" value="Genomic_DNA"/>
</dbReference>
<keyword evidence="2" id="KW-1185">Reference proteome</keyword>
<sequence length="93" mass="10916">MTSTRPHPLDIPEIIALVGQFIPLWSFSEDIYTRTSLIRDVFQPRDLLSASLVNRTFHLTLTPLLWQVYDDYLVYDINRDGSINRYSDDPIHH</sequence>
<comment type="caution">
    <text evidence="1">The sequence shown here is derived from an EMBL/GenBank/DDBJ whole genome shotgun (WGS) entry which is preliminary data.</text>
</comment>
<proteinExistence type="predicted"/>
<feature type="non-terminal residue" evidence="1">
    <location>
        <position position="93"/>
    </location>
</feature>
<evidence type="ECO:0000313" key="1">
    <source>
        <dbReference type="EMBL" id="KAG0303067.1"/>
    </source>
</evidence>
<protein>
    <recommendedName>
        <fullName evidence="3">F-box domain-containing protein</fullName>
    </recommendedName>
</protein>